<evidence type="ECO:0000313" key="15">
    <source>
        <dbReference type="Proteomes" id="UP001222403"/>
    </source>
</evidence>
<evidence type="ECO:0000313" key="14">
    <source>
        <dbReference type="Proteomes" id="UP001057142"/>
    </source>
</evidence>
<dbReference type="PROSITE" id="PS51144">
    <property type="entry name" value="ALPHA_CA_2"/>
    <property type="match status" value="1"/>
</dbReference>
<dbReference type="Pfam" id="PF00194">
    <property type="entry name" value="Carb_anhydrase"/>
    <property type="match status" value="1"/>
</dbReference>
<dbReference type="CDD" id="cd03124">
    <property type="entry name" value="alpha_CA_prokaryotic_like"/>
    <property type="match status" value="1"/>
</dbReference>
<dbReference type="SMART" id="SM01057">
    <property type="entry name" value="Carb_anhydrase"/>
    <property type="match status" value="1"/>
</dbReference>
<evidence type="ECO:0000256" key="2">
    <source>
        <dbReference type="ARBA" id="ARBA00002904"/>
    </source>
</evidence>
<reference evidence="13" key="2">
    <citation type="submission" date="2023-01" db="EMBL/GenBank/DDBJ databases">
        <title>The prevalence of carbapenem-resistant bacteria in aquaculture in China and the genetic diversity of carbapenem-resistant genes.</title>
        <authorList>
            <person name="Wen R."/>
        </authorList>
    </citation>
    <scope>NUCLEOTIDE SEQUENCE</scope>
    <source>
        <strain evidence="13">PVA41-chromosome</strain>
    </source>
</reference>
<dbReference type="EMBL" id="CP116222">
    <property type="protein sequence ID" value="WFC05461.1"/>
    <property type="molecule type" value="Genomic_DNA"/>
</dbReference>
<reference evidence="12" key="1">
    <citation type="journal article" date="2022" name="Front. Microbiol.">
        <title>Identification of a novel aminoglycoside O-nucleotidyltransferase AadA33 in Providencia vermicola.</title>
        <authorList>
            <person name="Feng C."/>
            <person name="Gao M."/>
            <person name="Jiang W."/>
            <person name="Shi W."/>
            <person name="Li A."/>
            <person name="Liu S."/>
            <person name="Zhang L."/>
            <person name="Zhang X."/>
            <person name="Li Q."/>
            <person name="Lin H."/>
            <person name="Lu J."/>
            <person name="Li K."/>
            <person name="Zhang H."/>
            <person name="Hu Y."/>
            <person name="Bao Q."/>
            <person name="Lin X."/>
        </authorList>
    </citation>
    <scope>NUCLEOTIDE SEQUENCE</scope>
    <source>
        <strain evidence="12">P13</strain>
    </source>
</reference>
<dbReference type="Proteomes" id="UP001222403">
    <property type="component" value="Chromosome"/>
</dbReference>
<evidence type="ECO:0000256" key="5">
    <source>
        <dbReference type="ARBA" id="ARBA00014628"/>
    </source>
</evidence>
<evidence type="ECO:0000256" key="1">
    <source>
        <dbReference type="ARBA" id="ARBA00001947"/>
    </source>
</evidence>
<dbReference type="GO" id="GO:0004089">
    <property type="term" value="F:carbonate dehydratase activity"/>
    <property type="evidence" value="ECO:0007669"/>
    <property type="project" value="UniProtKB-UniRule"/>
</dbReference>
<dbReference type="PROSITE" id="PS00162">
    <property type="entry name" value="ALPHA_CA_1"/>
    <property type="match status" value="1"/>
</dbReference>
<comment type="function">
    <text evidence="2 10">Reversible hydration of carbon dioxide.</text>
</comment>
<evidence type="ECO:0000256" key="9">
    <source>
        <dbReference type="ARBA" id="ARBA00048348"/>
    </source>
</evidence>
<evidence type="ECO:0000256" key="8">
    <source>
        <dbReference type="ARBA" id="ARBA00023239"/>
    </source>
</evidence>
<dbReference type="GO" id="GO:0008270">
    <property type="term" value="F:zinc ion binding"/>
    <property type="evidence" value="ECO:0007669"/>
    <property type="project" value="UniProtKB-UniRule"/>
</dbReference>
<evidence type="ECO:0000256" key="3">
    <source>
        <dbReference type="ARBA" id="ARBA00010718"/>
    </source>
</evidence>
<name>A0AAX3RUY4_9GAMM</name>
<comment type="cofactor">
    <cofactor evidence="1 10">
        <name>Zn(2+)</name>
        <dbReference type="ChEBI" id="CHEBI:29105"/>
    </cofactor>
</comment>
<organism evidence="13 15">
    <name type="scientific">Providencia vermicola</name>
    <dbReference type="NCBI Taxonomy" id="333965"/>
    <lineage>
        <taxon>Bacteria</taxon>
        <taxon>Pseudomonadati</taxon>
        <taxon>Pseudomonadota</taxon>
        <taxon>Gammaproteobacteria</taxon>
        <taxon>Enterobacterales</taxon>
        <taxon>Morganellaceae</taxon>
        <taxon>Providencia</taxon>
    </lineage>
</organism>
<dbReference type="InterPro" id="IPR023561">
    <property type="entry name" value="Carbonic_anhydrase_a-class"/>
</dbReference>
<dbReference type="AlphaFoldDB" id="A0AAX3RUY4"/>
<protein>
    <recommendedName>
        <fullName evidence="5 10">Carbonic anhydrase</fullName>
        <ecNumber evidence="4 10">4.2.1.1</ecNumber>
    </recommendedName>
</protein>
<dbReference type="EMBL" id="CP097327">
    <property type="protein sequence ID" value="USB36530.1"/>
    <property type="molecule type" value="Genomic_DNA"/>
</dbReference>
<accession>A0AAX3RUY4</accession>
<evidence type="ECO:0000259" key="11">
    <source>
        <dbReference type="PROSITE" id="PS51144"/>
    </source>
</evidence>
<dbReference type="Gene3D" id="3.10.200.10">
    <property type="entry name" value="Alpha carbonic anhydrase"/>
    <property type="match status" value="1"/>
</dbReference>
<keyword evidence="6 10" id="KW-0479">Metal-binding</keyword>
<keyword evidence="7 10" id="KW-0862">Zinc</keyword>
<keyword evidence="10" id="KW-0732">Signal</keyword>
<keyword evidence="14" id="KW-1185">Reference proteome</keyword>
<evidence type="ECO:0000313" key="13">
    <source>
        <dbReference type="EMBL" id="WFC05461.1"/>
    </source>
</evidence>
<comment type="catalytic activity">
    <reaction evidence="9 10">
        <text>hydrogencarbonate + H(+) = CO2 + H2O</text>
        <dbReference type="Rhea" id="RHEA:10748"/>
        <dbReference type="ChEBI" id="CHEBI:15377"/>
        <dbReference type="ChEBI" id="CHEBI:15378"/>
        <dbReference type="ChEBI" id="CHEBI:16526"/>
        <dbReference type="ChEBI" id="CHEBI:17544"/>
        <dbReference type="EC" id="4.2.1.1"/>
    </reaction>
</comment>
<dbReference type="InterPro" id="IPR018338">
    <property type="entry name" value="Carbonic_anhydrase_a-class_CS"/>
</dbReference>
<keyword evidence="8 10" id="KW-0456">Lyase</keyword>
<dbReference type="RefSeq" id="WP_251464382.1">
    <property type="nucleotide sequence ID" value="NZ_CP097327.1"/>
</dbReference>
<feature type="domain" description="Alpha-carbonic anhydrase" evidence="11">
    <location>
        <begin position="22"/>
        <end position="243"/>
    </location>
</feature>
<dbReference type="SUPFAM" id="SSF51069">
    <property type="entry name" value="Carbonic anhydrase"/>
    <property type="match status" value="1"/>
</dbReference>
<sequence>MSYNKAMLYILATLTFSSQANSLWTYEGSGAPENWGKLSDEFKVCENGFNQSPINIDKVIDGKLKPLSINIHTHAQKIINNGHSIQINVNDDDDFSIDGATYQLKQFHFHSPSENEIKGKQYPLELHFVHSKNDGGVAVLAIMLEEGDANPAIEQVLSNIPEEKNQEKELGTNINLAALYPEDKSYYRFSGSLTTPPCTEGVVWLVMKQPIKASKEQIKKFQQALGHSNNRPVQPLHGRLIVN</sequence>
<evidence type="ECO:0000313" key="12">
    <source>
        <dbReference type="EMBL" id="USB36530.1"/>
    </source>
</evidence>
<dbReference type="InterPro" id="IPR036398">
    <property type="entry name" value="CA_dom_sf"/>
</dbReference>
<dbReference type="InterPro" id="IPR041891">
    <property type="entry name" value="Alpha_CA_prokaryot-like"/>
</dbReference>
<comment type="similarity">
    <text evidence="3 10">Belongs to the alpha-carbonic anhydrase family.</text>
</comment>
<feature type="chain" id="PRO_5043085807" description="Carbonic anhydrase" evidence="10">
    <location>
        <begin position="21"/>
        <end position="243"/>
    </location>
</feature>
<dbReference type="InterPro" id="IPR001148">
    <property type="entry name" value="CA_dom"/>
</dbReference>
<evidence type="ECO:0000256" key="7">
    <source>
        <dbReference type="ARBA" id="ARBA00022833"/>
    </source>
</evidence>
<evidence type="ECO:0000256" key="6">
    <source>
        <dbReference type="ARBA" id="ARBA00022723"/>
    </source>
</evidence>
<evidence type="ECO:0000256" key="4">
    <source>
        <dbReference type="ARBA" id="ARBA00012925"/>
    </source>
</evidence>
<evidence type="ECO:0000256" key="10">
    <source>
        <dbReference type="RuleBase" id="RU367011"/>
    </source>
</evidence>
<proteinExistence type="inferred from homology"/>
<gene>
    <name evidence="12" type="ORF">M5J11_17280</name>
    <name evidence="13" type="ORF">PG365_12035</name>
</gene>
<dbReference type="PANTHER" id="PTHR18952">
    <property type="entry name" value="CARBONIC ANHYDRASE"/>
    <property type="match status" value="1"/>
</dbReference>
<dbReference type="EC" id="4.2.1.1" evidence="4 10"/>
<dbReference type="Proteomes" id="UP001057142">
    <property type="component" value="Chromosome"/>
</dbReference>
<dbReference type="PANTHER" id="PTHR18952:SF265">
    <property type="entry name" value="CARBONIC ANHYDRASE"/>
    <property type="match status" value="1"/>
</dbReference>
<feature type="signal peptide" evidence="10">
    <location>
        <begin position="1"/>
        <end position="20"/>
    </location>
</feature>